<sequence>MIQVSTRDDCSWGEGVLVDSSVQASSNNGRLLAWREIDLDAVRHNVRRIAETCPAAQLMVVVKADGYSHGAPEVARAALAAGATYLGVATIGEALALRRAGITAPLLAWLAGPGSPYGTAIAQGIELAAYSCAQLSEIVQAAQEQGHVPRIHLKAETGMWRGGAADEWALLVAQARAHEAQGLVRVVGVWSHLACADRVDHPANDQQRDWFLRAVQVAEEAGLRPRLRHLANSAATLTRPDLHFDMVRCGLATYGVNPLSGQEAPVQLRPVVTVKARVTHVKRAPAGAGVSYGHTYRTPASTTLALVPLGYADGVPVAPLEGAPVGYRGKSVPLAGRVCMDQLVLDVGDLQVQPGDVVTLLGPGRDGEHRAEDWAALSGRSSYEILTGLGRPRVPAIYVNDE</sequence>
<dbReference type="PANTHER" id="PTHR30511">
    <property type="entry name" value="ALANINE RACEMASE"/>
    <property type="match status" value="1"/>
</dbReference>
<reference evidence="7" key="1">
    <citation type="journal article" date="2019" name="Int. J. Syst. Evol. Microbiol.">
        <title>The Global Catalogue of Microorganisms (GCM) 10K type strain sequencing project: providing services to taxonomists for standard genome sequencing and annotation.</title>
        <authorList>
            <consortium name="The Broad Institute Genomics Platform"/>
            <consortium name="The Broad Institute Genome Sequencing Center for Infectious Disease"/>
            <person name="Wu L."/>
            <person name="Ma J."/>
        </authorList>
    </citation>
    <scope>NUCLEOTIDE SEQUENCE [LARGE SCALE GENOMIC DNA]</scope>
    <source>
        <strain evidence="7">DFY41</strain>
    </source>
</reference>
<dbReference type="EC" id="5.1.1.1" evidence="4"/>
<evidence type="ECO:0000256" key="2">
    <source>
        <dbReference type="ARBA" id="ARBA00022898"/>
    </source>
</evidence>
<dbReference type="Gene3D" id="3.20.20.10">
    <property type="entry name" value="Alanine racemase"/>
    <property type="match status" value="1"/>
</dbReference>
<feature type="active site" description="Proton acceptor; specific for L-alanine" evidence="4">
    <location>
        <position position="292"/>
    </location>
</feature>
<accession>A0ABW0BKP5</accession>
<evidence type="ECO:0000313" key="6">
    <source>
        <dbReference type="EMBL" id="MFC5177608.1"/>
    </source>
</evidence>
<dbReference type="NCBIfam" id="TIGR00492">
    <property type="entry name" value="alr"/>
    <property type="match status" value="1"/>
</dbReference>
<organism evidence="6 7">
    <name type="scientific">Nocardioides taihuensis</name>
    <dbReference type="NCBI Taxonomy" id="1835606"/>
    <lineage>
        <taxon>Bacteria</taxon>
        <taxon>Bacillati</taxon>
        <taxon>Actinomycetota</taxon>
        <taxon>Actinomycetes</taxon>
        <taxon>Propionibacteriales</taxon>
        <taxon>Nocardioidaceae</taxon>
        <taxon>Nocardioides</taxon>
    </lineage>
</organism>
<dbReference type="CDD" id="cd00430">
    <property type="entry name" value="PLPDE_III_AR"/>
    <property type="match status" value="1"/>
</dbReference>
<evidence type="ECO:0000256" key="4">
    <source>
        <dbReference type="HAMAP-Rule" id="MF_01201"/>
    </source>
</evidence>
<dbReference type="InterPro" id="IPR011079">
    <property type="entry name" value="Ala_racemase_C"/>
</dbReference>
<dbReference type="Gene3D" id="2.40.37.10">
    <property type="entry name" value="Lyase, Ornithine Decarboxylase, Chain A, domain 1"/>
    <property type="match status" value="1"/>
</dbReference>
<dbReference type="InterPro" id="IPR029066">
    <property type="entry name" value="PLP-binding_barrel"/>
</dbReference>
<dbReference type="SUPFAM" id="SSF51419">
    <property type="entry name" value="PLP-binding barrel"/>
    <property type="match status" value="1"/>
</dbReference>
<dbReference type="RefSeq" id="WP_378590771.1">
    <property type="nucleotide sequence ID" value="NZ_JBHSKD010000013.1"/>
</dbReference>
<dbReference type="Proteomes" id="UP001596087">
    <property type="component" value="Unassembled WGS sequence"/>
</dbReference>
<keyword evidence="2 4" id="KW-0663">Pyridoxal phosphate</keyword>
<comment type="function">
    <text evidence="4">Catalyzes the interconversion of L-alanine and D-alanine. May also act on other amino acids.</text>
</comment>
<evidence type="ECO:0000256" key="1">
    <source>
        <dbReference type="ARBA" id="ARBA00001933"/>
    </source>
</evidence>
<evidence type="ECO:0000313" key="7">
    <source>
        <dbReference type="Proteomes" id="UP001596087"/>
    </source>
</evidence>
<dbReference type="SUPFAM" id="SSF50621">
    <property type="entry name" value="Alanine racemase C-terminal domain-like"/>
    <property type="match status" value="1"/>
</dbReference>
<keyword evidence="7" id="KW-1185">Reference proteome</keyword>
<dbReference type="HAMAP" id="MF_01201">
    <property type="entry name" value="Ala_racemase"/>
    <property type="match status" value="1"/>
</dbReference>
<comment type="cofactor">
    <cofactor evidence="1 4">
        <name>pyridoxal 5'-phosphate</name>
        <dbReference type="ChEBI" id="CHEBI:597326"/>
    </cofactor>
</comment>
<feature type="active site" description="Proton acceptor; specific for D-alanine" evidence="4">
    <location>
        <position position="63"/>
    </location>
</feature>
<dbReference type="InterPro" id="IPR001608">
    <property type="entry name" value="Ala_racemase_N"/>
</dbReference>
<dbReference type="PRINTS" id="PR00992">
    <property type="entry name" value="ALARACEMASE"/>
</dbReference>
<feature type="domain" description="Alanine racemase C-terminal" evidence="5">
    <location>
        <begin position="271"/>
        <end position="399"/>
    </location>
</feature>
<dbReference type="GO" id="GO:0008784">
    <property type="term" value="F:alanine racemase activity"/>
    <property type="evidence" value="ECO:0007669"/>
    <property type="project" value="UniProtKB-EC"/>
</dbReference>
<evidence type="ECO:0000259" key="5">
    <source>
        <dbReference type="SMART" id="SM01005"/>
    </source>
</evidence>
<name>A0ABW0BKP5_9ACTN</name>
<dbReference type="InterPro" id="IPR009006">
    <property type="entry name" value="Ala_racemase/Decarboxylase_C"/>
</dbReference>
<feature type="binding site" evidence="4">
    <location>
        <position position="161"/>
    </location>
    <ligand>
        <name>substrate</name>
    </ligand>
</feature>
<feature type="binding site" evidence="4">
    <location>
        <position position="340"/>
    </location>
    <ligand>
        <name>substrate</name>
    </ligand>
</feature>
<gene>
    <name evidence="6" type="primary">alr</name>
    <name evidence="6" type="ORF">ACFPGP_13070</name>
</gene>
<dbReference type="PANTHER" id="PTHR30511:SF0">
    <property type="entry name" value="ALANINE RACEMASE, CATABOLIC-RELATED"/>
    <property type="match status" value="1"/>
</dbReference>
<dbReference type="InterPro" id="IPR000821">
    <property type="entry name" value="Ala_racemase"/>
</dbReference>
<protein>
    <recommendedName>
        <fullName evidence="4">Alanine racemase</fullName>
        <ecNumber evidence="4">5.1.1.1</ecNumber>
    </recommendedName>
</protein>
<dbReference type="Pfam" id="PF01168">
    <property type="entry name" value="Ala_racemase_N"/>
    <property type="match status" value="1"/>
</dbReference>
<evidence type="ECO:0000256" key="3">
    <source>
        <dbReference type="ARBA" id="ARBA00023235"/>
    </source>
</evidence>
<keyword evidence="3 4" id="KW-0413">Isomerase</keyword>
<comment type="catalytic activity">
    <reaction evidence="4">
        <text>L-alanine = D-alanine</text>
        <dbReference type="Rhea" id="RHEA:20249"/>
        <dbReference type="ChEBI" id="CHEBI:57416"/>
        <dbReference type="ChEBI" id="CHEBI:57972"/>
        <dbReference type="EC" id="5.1.1.1"/>
    </reaction>
</comment>
<dbReference type="SMART" id="SM01005">
    <property type="entry name" value="Ala_racemase_C"/>
    <property type="match status" value="1"/>
</dbReference>
<comment type="caution">
    <text evidence="6">The sequence shown here is derived from an EMBL/GenBank/DDBJ whole genome shotgun (WGS) entry which is preliminary data.</text>
</comment>
<comment type="pathway">
    <text evidence="4">Amino-acid biosynthesis; D-alanine biosynthesis; D-alanine from L-alanine: step 1/1.</text>
</comment>
<dbReference type="Pfam" id="PF00842">
    <property type="entry name" value="Ala_racemase_C"/>
    <property type="match status" value="1"/>
</dbReference>
<proteinExistence type="inferred from homology"/>
<dbReference type="EMBL" id="JBHSKD010000013">
    <property type="protein sequence ID" value="MFC5177608.1"/>
    <property type="molecule type" value="Genomic_DNA"/>
</dbReference>
<feature type="modified residue" description="N6-(pyridoxal phosphate)lysine" evidence="4">
    <location>
        <position position="63"/>
    </location>
</feature>
<comment type="similarity">
    <text evidence="4">Belongs to the alanine racemase family.</text>
</comment>